<accession>A0A5N3V832</accession>
<dbReference type="GO" id="GO:0001525">
    <property type="term" value="P:angiogenesis"/>
    <property type="evidence" value="ECO:0007669"/>
    <property type="project" value="UniProtKB-KW"/>
</dbReference>
<dbReference type="InterPro" id="IPR008146">
    <property type="entry name" value="Gln_synth_cat_dom"/>
</dbReference>
<dbReference type="InterPro" id="IPR036651">
    <property type="entry name" value="Gln_synt_N_sf"/>
</dbReference>
<evidence type="ECO:0000256" key="14">
    <source>
        <dbReference type="ARBA" id="ARBA00022842"/>
    </source>
</evidence>
<dbReference type="GO" id="GO:0004356">
    <property type="term" value="F:glutamine synthetase activity"/>
    <property type="evidence" value="ECO:0007669"/>
    <property type="project" value="UniProtKB-EC"/>
</dbReference>
<evidence type="ECO:0000256" key="19">
    <source>
        <dbReference type="ARBA" id="ARBA00047131"/>
    </source>
</evidence>
<comment type="similarity">
    <text evidence="5 21">Belongs to the glutamine synthetase family.</text>
</comment>
<keyword evidence="13" id="KW-0067">ATP-binding</keyword>
<evidence type="ECO:0000256" key="10">
    <source>
        <dbReference type="ARBA" id="ARBA00022598"/>
    </source>
</evidence>
<evidence type="ECO:0000256" key="5">
    <source>
        <dbReference type="ARBA" id="ARBA00009897"/>
    </source>
</evidence>
<keyword evidence="16" id="KW-0464">Manganese</keyword>
<dbReference type="InterPro" id="IPR008147">
    <property type="entry name" value="Gln_synt_N"/>
</dbReference>
<dbReference type="GO" id="GO:0005524">
    <property type="term" value="F:ATP binding"/>
    <property type="evidence" value="ECO:0007669"/>
    <property type="project" value="UniProtKB-KW"/>
</dbReference>
<comment type="subcellular location">
    <subcellularLocation>
        <location evidence="4">Cytoplasm</location>
    </subcellularLocation>
    <subcellularLocation>
        <location evidence="3">Mitochondrion</location>
    </subcellularLocation>
</comment>
<evidence type="ECO:0000313" key="24">
    <source>
        <dbReference type="EMBL" id="KAB0345344.1"/>
    </source>
</evidence>
<name>A0A5N3V832_MUNMU</name>
<organism evidence="24 25">
    <name type="scientific">Muntiacus muntjak</name>
    <name type="common">Barking deer</name>
    <name type="synonym">Indian muntjac</name>
    <dbReference type="NCBI Taxonomy" id="9888"/>
    <lineage>
        <taxon>Eukaryota</taxon>
        <taxon>Metazoa</taxon>
        <taxon>Chordata</taxon>
        <taxon>Craniata</taxon>
        <taxon>Vertebrata</taxon>
        <taxon>Euteleostomi</taxon>
        <taxon>Mammalia</taxon>
        <taxon>Eutheria</taxon>
        <taxon>Laurasiatheria</taxon>
        <taxon>Artiodactyla</taxon>
        <taxon>Ruminantia</taxon>
        <taxon>Pecora</taxon>
        <taxon>Cervidae</taxon>
        <taxon>Muntiacinae</taxon>
        <taxon>Muntiacus</taxon>
    </lineage>
</organism>
<keyword evidence="15" id="KW-0496">Mitochondrion</keyword>
<gene>
    <name evidence="24" type="ORF">FD754_022270</name>
</gene>
<keyword evidence="9" id="KW-0963">Cytoplasm</keyword>
<dbReference type="PROSITE" id="PS51987">
    <property type="entry name" value="GS_CATALYTIC"/>
    <property type="match status" value="1"/>
</dbReference>
<evidence type="ECO:0000256" key="18">
    <source>
        <dbReference type="ARBA" id="ARBA00033190"/>
    </source>
</evidence>
<feature type="domain" description="GS catalytic" evidence="23">
    <location>
        <begin position="47"/>
        <end position="273"/>
    </location>
</feature>
<evidence type="ECO:0000256" key="9">
    <source>
        <dbReference type="ARBA" id="ARBA00022490"/>
    </source>
</evidence>
<evidence type="ECO:0000259" key="22">
    <source>
        <dbReference type="PROSITE" id="PS51986"/>
    </source>
</evidence>
<comment type="cofactor">
    <cofactor evidence="1">
        <name>Mn(2+)</name>
        <dbReference type="ChEBI" id="CHEBI:29035"/>
    </cofactor>
</comment>
<dbReference type="FunFam" id="3.30.590.10:FF:000011">
    <property type="entry name" value="Glutamine synthetase"/>
    <property type="match status" value="2"/>
</dbReference>
<sequence length="273" mass="30842">MATLASSHLNKGIKQVYMNCLWNFDGSSTFQSEGSNSDIYLVPAAVFRDAFRKDPNKLVFCEVFKYNRKPEDTNLGHTYKRKMDMEYTLMGTDGHTFGWPSNGLPGPQGPYYCGVGADKAYCRDIAEVHHRACLQAGIKIWGRNAEVMPVQWEFQIGPCEGINIGDHLWVACFILHRIPFLKTGCHANFSTKAMQEENGLNKRHQYRIRAYDPKGTLGNARRPTEFHETSNVKDFSAGVASLGASIHIPRTVDQEKKGYFEDRRPSVNCARLP</sequence>
<feature type="domain" description="GS beta-grasp" evidence="22">
    <location>
        <begin position="1"/>
        <end position="68"/>
    </location>
</feature>
<dbReference type="Proteomes" id="UP000326458">
    <property type="component" value="Unassembled WGS sequence"/>
</dbReference>
<evidence type="ECO:0000256" key="6">
    <source>
        <dbReference type="ARBA" id="ARBA00012210"/>
    </source>
</evidence>
<dbReference type="PANTHER" id="PTHR20852:SF45">
    <property type="entry name" value="GLUTAMINE SYNTHETASE"/>
    <property type="match status" value="1"/>
</dbReference>
<keyword evidence="10" id="KW-0436">Ligase</keyword>
<evidence type="ECO:0000256" key="12">
    <source>
        <dbReference type="ARBA" id="ARBA00022741"/>
    </source>
</evidence>
<keyword evidence="14" id="KW-0460">Magnesium</keyword>
<evidence type="ECO:0000256" key="15">
    <source>
        <dbReference type="ARBA" id="ARBA00023128"/>
    </source>
</evidence>
<evidence type="ECO:0000259" key="23">
    <source>
        <dbReference type="PROSITE" id="PS51987"/>
    </source>
</evidence>
<comment type="catalytic activity">
    <reaction evidence="20">
        <text>L-cysteinyl-[protein] + hexadecanoyl-CoA = S-hexadecanoyl-L-cysteinyl-[protein] + CoA</text>
        <dbReference type="Rhea" id="RHEA:36683"/>
        <dbReference type="Rhea" id="RHEA-COMP:10131"/>
        <dbReference type="Rhea" id="RHEA-COMP:11032"/>
        <dbReference type="ChEBI" id="CHEBI:29950"/>
        <dbReference type="ChEBI" id="CHEBI:57287"/>
        <dbReference type="ChEBI" id="CHEBI:57379"/>
        <dbReference type="ChEBI" id="CHEBI:74151"/>
        <dbReference type="EC" id="2.3.1.225"/>
    </reaction>
</comment>
<dbReference type="InterPro" id="IPR027302">
    <property type="entry name" value="Gln_synth_N_conserv_site"/>
</dbReference>
<dbReference type="Gene3D" id="3.30.590.10">
    <property type="entry name" value="Glutamine synthetase/guanido kinase, catalytic domain"/>
    <property type="match status" value="1"/>
</dbReference>
<evidence type="ECO:0000256" key="8">
    <source>
        <dbReference type="ARBA" id="ARBA00021364"/>
    </source>
</evidence>
<evidence type="ECO:0000256" key="1">
    <source>
        <dbReference type="ARBA" id="ARBA00001936"/>
    </source>
</evidence>
<reference evidence="24 25" key="1">
    <citation type="submission" date="2019-06" db="EMBL/GenBank/DDBJ databases">
        <title>Discovery of a novel chromosome fission-fusion reversal in muntjac.</title>
        <authorList>
            <person name="Mudd A.B."/>
            <person name="Bredeson J.V."/>
            <person name="Baum R."/>
            <person name="Hockemeyer D."/>
            <person name="Rokhsar D.S."/>
        </authorList>
    </citation>
    <scope>NUCLEOTIDE SEQUENCE [LARGE SCALE GENOMIC DNA]</scope>
    <source>
        <strain evidence="24">UTSW_UCB_Mm</strain>
        <tissue evidence="24">Fibroblast cell line</tissue>
    </source>
</reference>
<evidence type="ECO:0000313" key="25">
    <source>
        <dbReference type="Proteomes" id="UP000326458"/>
    </source>
</evidence>
<evidence type="ECO:0000256" key="13">
    <source>
        <dbReference type="ARBA" id="ARBA00022840"/>
    </source>
</evidence>
<protein>
    <recommendedName>
        <fullName evidence="8">Glutamine synthetase</fullName>
        <ecNumber evidence="6">2.3.1.225</ecNumber>
        <ecNumber evidence="7">6.3.1.2</ecNumber>
    </recommendedName>
    <alternativeName>
        <fullName evidence="17">Glutamate--ammonia ligase</fullName>
    </alternativeName>
    <alternativeName>
        <fullName evidence="18">Palmitoyltransferase GLUL</fullName>
    </alternativeName>
</protein>
<comment type="caution">
    <text evidence="24">The sequence shown here is derived from an EMBL/GenBank/DDBJ whole genome shotgun (WGS) entry which is preliminary data.</text>
</comment>
<evidence type="ECO:0000256" key="3">
    <source>
        <dbReference type="ARBA" id="ARBA00004173"/>
    </source>
</evidence>
<comment type="cofactor">
    <cofactor evidence="2">
        <name>Mg(2+)</name>
        <dbReference type="ChEBI" id="CHEBI:18420"/>
    </cofactor>
</comment>
<dbReference type="PANTHER" id="PTHR20852">
    <property type="entry name" value="GLUTAMINE SYNTHETASE"/>
    <property type="match status" value="1"/>
</dbReference>
<dbReference type="EC" id="2.3.1.225" evidence="6"/>
<dbReference type="SUPFAM" id="SSF54368">
    <property type="entry name" value="Glutamine synthetase, N-terminal domain"/>
    <property type="match status" value="1"/>
</dbReference>
<evidence type="ECO:0000256" key="16">
    <source>
        <dbReference type="ARBA" id="ARBA00023211"/>
    </source>
</evidence>
<proteinExistence type="inferred from homology"/>
<evidence type="ECO:0000256" key="11">
    <source>
        <dbReference type="ARBA" id="ARBA00022657"/>
    </source>
</evidence>
<dbReference type="SMART" id="SM01230">
    <property type="entry name" value="Gln-synt_C"/>
    <property type="match status" value="1"/>
</dbReference>
<dbReference type="Gene3D" id="3.10.20.70">
    <property type="entry name" value="Glutamine synthetase, N-terminal domain"/>
    <property type="match status" value="1"/>
</dbReference>
<dbReference type="SUPFAM" id="SSF55931">
    <property type="entry name" value="Glutamine synthetase/guanido kinase"/>
    <property type="match status" value="1"/>
</dbReference>
<dbReference type="EC" id="6.3.1.2" evidence="7"/>
<evidence type="ECO:0000256" key="2">
    <source>
        <dbReference type="ARBA" id="ARBA00001946"/>
    </source>
</evidence>
<dbReference type="EMBL" id="VCEA01000003">
    <property type="protein sequence ID" value="KAB0345344.1"/>
    <property type="molecule type" value="Genomic_DNA"/>
</dbReference>
<dbReference type="GO" id="GO:0019706">
    <property type="term" value="F:protein-cysteine S-palmitoyltransferase activity"/>
    <property type="evidence" value="ECO:0007669"/>
    <property type="project" value="UniProtKB-EC"/>
</dbReference>
<comment type="subunit">
    <text evidence="19">Decamer; composed of two pentamers. Interacts with PALMD. Interacts with RHOJ. Interacts with BEST2; this interaction tethers a fraction of GLUL to the membrane, causing a decrease of cytosolic glutamine synthase (GS) activity and inhibits the chloride channel activity of BEST2 by affecting the gating at the aperture in the absence of intracellular glutamate.</text>
</comment>
<dbReference type="PROSITE" id="PS00180">
    <property type="entry name" value="GLNA_1"/>
    <property type="match status" value="1"/>
</dbReference>
<evidence type="ECO:0000256" key="17">
    <source>
        <dbReference type="ARBA" id="ARBA00030668"/>
    </source>
</evidence>
<dbReference type="GO" id="GO:0005739">
    <property type="term" value="C:mitochondrion"/>
    <property type="evidence" value="ECO:0007669"/>
    <property type="project" value="UniProtKB-SubCell"/>
</dbReference>
<keyword evidence="12" id="KW-0547">Nucleotide-binding</keyword>
<evidence type="ECO:0000256" key="7">
    <source>
        <dbReference type="ARBA" id="ARBA00012937"/>
    </source>
</evidence>
<dbReference type="PROSITE" id="PS51986">
    <property type="entry name" value="GS_BETA_GRASP"/>
    <property type="match status" value="1"/>
</dbReference>
<dbReference type="InterPro" id="IPR014746">
    <property type="entry name" value="Gln_synth/guanido_kin_cat_dom"/>
</dbReference>
<keyword evidence="25" id="KW-1185">Reference proteome</keyword>
<dbReference type="GO" id="GO:0006542">
    <property type="term" value="P:glutamine biosynthetic process"/>
    <property type="evidence" value="ECO:0007669"/>
    <property type="project" value="InterPro"/>
</dbReference>
<dbReference type="AlphaFoldDB" id="A0A5N3V832"/>
<keyword evidence="11" id="KW-0037">Angiogenesis</keyword>
<evidence type="ECO:0000256" key="21">
    <source>
        <dbReference type="PROSITE-ProRule" id="PRU01330"/>
    </source>
</evidence>
<evidence type="ECO:0000256" key="20">
    <source>
        <dbReference type="ARBA" id="ARBA00048048"/>
    </source>
</evidence>
<evidence type="ECO:0000256" key="4">
    <source>
        <dbReference type="ARBA" id="ARBA00004496"/>
    </source>
</evidence>
<dbReference type="InterPro" id="IPR050292">
    <property type="entry name" value="Glutamine_Synthetase"/>
</dbReference>